<name>A0A8H3FP79_9LECA</name>
<evidence type="ECO:0000256" key="1">
    <source>
        <dbReference type="SAM" id="MobiDB-lite"/>
    </source>
</evidence>
<dbReference type="OrthoDB" id="5330317at2759"/>
<evidence type="ECO:0000313" key="4">
    <source>
        <dbReference type="Proteomes" id="UP000664534"/>
    </source>
</evidence>
<gene>
    <name evidence="3" type="ORF">IMSHALPRED_007394</name>
</gene>
<feature type="region of interest" description="Disordered" evidence="1">
    <location>
        <begin position="206"/>
        <end position="270"/>
    </location>
</feature>
<accession>A0A8H3FP79</accession>
<dbReference type="Proteomes" id="UP000664534">
    <property type="component" value="Unassembled WGS sequence"/>
</dbReference>
<reference evidence="3" key="1">
    <citation type="submission" date="2021-03" db="EMBL/GenBank/DDBJ databases">
        <authorList>
            <person name="Tagirdzhanova G."/>
        </authorList>
    </citation>
    <scope>NUCLEOTIDE SEQUENCE</scope>
</reference>
<evidence type="ECO:0000313" key="3">
    <source>
        <dbReference type="EMBL" id="CAF9928129.1"/>
    </source>
</evidence>
<feature type="domain" description="DUF6604" evidence="2">
    <location>
        <begin position="88"/>
        <end position="270"/>
    </location>
</feature>
<organism evidence="3 4">
    <name type="scientific">Imshaugia aleurites</name>
    <dbReference type="NCBI Taxonomy" id="172621"/>
    <lineage>
        <taxon>Eukaryota</taxon>
        <taxon>Fungi</taxon>
        <taxon>Dikarya</taxon>
        <taxon>Ascomycota</taxon>
        <taxon>Pezizomycotina</taxon>
        <taxon>Lecanoromycetes</taxon>
        <taxon>OSLEUM clade</taxon>
        <taxon>Lecanoromycetidae</taxon>
        <taxon>Lecanorales</taxon>
        <taxon>Lecanorineae</taxon>
        <taxon>Parmeliaceae</taxon>
        <taxon>Imshaugia</taxon>
    </lineage>
</organism>
<dbReference type="Pfam" id="PF20253">
    <property type="entry name" value="DUF6604"/>
    <property type="match status" value="1"/>
</dbReference>
<comment type="caution">
    <text evidence="3">The sequence shown here is derived from an EMBL/GenBank/DDBJ whole genome shotgun (WGS) entry which is preliminary data.</text>
</comment>
<dbReference type="AlphaFoldDB" id="A0A8H3FP79"/>
<keyword evidence="4" id="KW-1185">Reference proteome</keyword>
<evidence type="ECO:0000259" key="2">
    <source>
        <dbReference type="Pfam" id="PF20253"/>
    </source>
</evidence>
<protein>
    <recommendedName>
        <fullName evidence="2">DUF6604 domain-containing protein</fullName>
    </recommendedName>
</protein>
<proteinExistence type="predicted"/>
<dbReference type="InterPro" id="IPR046539">
    <property type="entry name" value="DUF6604"/>
</dbReference>
<dbReference type="EMBL" id="CAJPDT010000048">
    <property type="protein sequence ID" value="CAF9928129.1"/>
    <property type="molecule type" value="Genomic_DNA"/>
</dbReference>
<sequence>MLATAANHLSPSDIWRRKDEKTKERSASELLRDWRTSKGIGEMKGSGEMRGVLGSWRVRRQEQPSRADEGGVYGGCMPAEWKLQALYKRLKIDTNNFSTWLVESTYPCSESQLCNESLPPYVTLCREQAKDHPKYDILVNNNKDLARKIENVPSGILALLERLIIDRTEYSHWMSRKSTDQLSKLSHERHIYYIQVLKEVKTILSERKESETTKPPQADSFNKETTAKVSARPEVPRSTKRKGSSTGMDNVDRKKAAKHSTTTQSQQQEEWRQVVADTCDKMAEKECAAAANKPMSYAAALRVKIAA</sequence>